<evidence type="ECO:0000256" key="1">
    <source>
        <dbReference type="SAM" id="Phobius"/>
    </source>
</evidence>
<dbReference type="Proteomes" id="UP000688137">
    <property type="component" value="Unassembled WGS sequence"/>
</dbReference>
<keyword evidence="1" id="KW-0472">Membrane</keyword>
<dbReference type="AlphaFoldDB" id="A0A8S1QRI8"/>
<organism evidence="2 3">
    <name type="scientific">Paramecium primaurelia</name>
    <dbReference type="NCBI Taxonomy" id="5886"/>
    <lineage>
        <taxon>Eukaryota</taxon>
        <taxon>Sar</taxon>
        <taxon>Alveolata</taxon>
        <taxon>Ciliophora</taxon>
        <taxon>Intramacronucleata</taxon>
        <taxon>Oligohymenophorea</taxon>
        <taxon>Peniculida</taxon>
        <taxon>Parameciidae</taxon>
        <taxon>Paramecium</taxon>
    </lineage>
</organism>
<accession>A0A8S1QRI8</accession>
<sequence>MSVNVVEKRGAFTNIYSNCQVIQPAFKFLYNKEVLQKEQVGNQNKQKKNSYSNRERTSILTVGNKNNKNIAAYDFGVDMHKQIKKTIFYTNLLSIYYNFKTFWINQIKVNQSLSSLQKQDFFSINCLLIPICIFASNGFKILGKSVMPLLEFL</sequence>
<comment type="caution">
    <text evidence="2">The sequence shown here is derived from an EMBL/GenBank/DDBJ whole genome shotgun (WGS) entry which is preliminary data.</text>
</comment>
<keyword evidence="1" id="KW-1133">Transmembrane helix</keyword>
<evidence type="ECO:0000313" key="2">
    <source>
        <dbReference type="EMBL" id="CAD8117200.1"/>
    </source>
</evidence>
<keyword evidence="1" id="KW-0812">Transmembrane</keyword>
<evidence type="ECO:0008006" key="4">
    <source>
        <dbReference type="Google" id="ProtNLM"/>
    </source>
</evidence>
<feature type="transmembrane region" description="Helical" evidence="1">
    <location>
        <begin position="121"/>
        <end position="143"/>
    </location>
</feature>
<name>A0A8S1QRI8_PARPR</name>
<dbReference type="EMBL" id="CAJJDM010000200">
    <property type="protein sequence ID" value="CAD8117200.1"/>
    <property type="molecule type" value="Genomic_DNA"/>
</dbReference>
<proteinExistence type="predicted"/>
<reference evidence="2" key="1">
    <citation type="submission" date="2021-01" db="EMBL/GenBank/DDBJ databases">
        <authorList>
            <consortium name="Genoscope - CEA"/>
            <person name="William W."/>
        </authorList>
    </citation>
    <scope>NUCLEOTIDE SEQUENCE</scope>
</reference>
<evidence type="ECO:0000313" key="3">
    <source>
        <dbReference type="Proteomes" id="UP000688137"/>
    </source>
</evidence>
<protein>
    <recommendedName>
        <fullName evidence="4">Transmembrane protein</fullName>
    </recommendedName>
</protein>
<gene>
    <name evidence="2" type="ORF">PPRIM_AZ9-3.1.T1910005</name>
</gene>
<keyword evidence="3" id="KW-1185">Reference proteome</keyword>